<dbReference type="OrthoDB" id="9808260at2"/>
<feature type="signal peptide" evidence="1">
    <location>
        <begin position="1"/>
        <end position="19"/>
    </location>
</feature>
<keyword evidence="3" id="KW-1185">Reference proteome</keyword>
<dbReference type="RefSeq" id="WP_109925955.1">
    <property type="nucleotide sequence ID" value="NZ_QGNZ01000002.1"/>
</dbReference>
<accession>A0A317ESF8</accession>
<feature type="chain" id="PRO_5016407989" evidence="1">
    <location>
        <begin position="20"/>
        <end position="537"/>
    </location>
</feature>
<dbReference type="Proteomes" id="UP000245379">
    <property type="component" value="Unassembled WGS sequence"/>
</dbReference>
<sequence>MKKHLLMAFMAFFVLNAKAQNTTPNQIIPYDYQFYQKLSPAVYDQNYKFHSSIKGFYSDDDALKLRYDSLINYGTDSLNKRSWVHRKLFQEHLLEFKSEDYNIYADFLPDFQIGRDVSNSRTTWLNTRGFQVGGNVGKEFSFYLNGFENQGKFAKYVNDFIVKNQVVPGQGFGKLGVDKQDWSYVTALVSYTPSKYLNFALGYDKNFIGDGYRSMLLSDVSSNYSFFRIRASLGSVQYQTIFAYMLDPGAEKLTTDRRLGDRGKWMAAHYVDWNATKRFSVGFFQAVTWADAEVEGKRGFDFNYIHPFIFLRPVENTNTTSPDKMRLGLNLKYELLKKTSLYGQFMFDEFTAKEFFAGNGYWANKFAVQFGVRGSDLFKVTGLNYLAEFNTARPYTYAHFDRISNYSNYNQALAHPYGANFREFLGILSYSYKRFDFQGQALYSRYGLDPEGTNYGGNIFKSYETRSVQYGSHVGQGIGTDLYYAKGQVAYVLNPKYNLRLELAGTFRRESNVLGASNTGLFTLGLRSTFRNIYHDF</sequence>
<organism evidence="2 3">
    <name type="scientific">Pedobacter yonginense</name>
    <dbReference type="NCBI Taxonomy" id="651869"/>
    <lineage>
        <taxon>Bacteria</taxon>
        <taxon>Pseudomonadati</taxon>
        <taxon>Bacteroidota</taxon>
        <taxon>Sphingobacteriia</taxon>
        <taxon>Sphingobacteriales</taxon>
        <taxon>Sphingobacteriaceae</taxon>
        <taxon>Pedobacter</taxon>
    </lineage>
</organism>
<reference evidence="2 3" key="1">
    <citation type="submission" date="2018-05" db="EMBL/GenBank/DDBJ databases">
        <title>Pedobacter paludis sp. nov., isolated from wetland soil.</title>
        <authorList>
            <person name="Zhang Y."/>
            <person name="Wang G."/>
        </authorList>
    </citation>
    <scope>NUCLEOTIDE SEQUENCE [LARGE SCALE GENOMIC DNA]</scope>
    <source>
        <strain evidence="2 3">KCTC22721</strain>
    </source>
</reference>
<name>A0A317ESF8_9SPHI</name>
<gene>
    <name evidence="2" type="ORF">DHW03_11645</name>
</gene>
<evidence type="ECO:0000256" key="1">
    <source>
        <dbReference type="SAM" id="SignalP"/>
    </source>
</evidence>
<comment type="caution">
    <text evidence="2">The sequence shown here is derived from an EMBL/GenBank/DDBJ whole genome shotgun (WGS) entry which is preliminary data.</text>
</comment>
<dbReference type="InterPro" id="IPR038636">
    <property type="entry name" value="Wzi_sf"/>
</dbReference>
<keyword evidence="1" id="KW-0732">Signal</keyword>
<evidence type="ECO:0000313" key="2">
    <source>
        <dbReference type="EMBL" id="PWS28196.1"/>
    </source>
</evidence>
<dbReference type="EMBL" id="QGNZ01000002">
    <property type="protein sequence ID" value="PWS28196.1"/>
    <property type="molecule type" value="Genomic_DNA"/>
</dbReference>
<dbReference type="AlphaFoldDB" id="A0A317ESF8"/>
<evidence type="ECO:0000313" key="3">
    <source>
        <dbReference type="Proteomes" id="UP000245379"/>
    </source>
</evidence>
<proteinExistence type="predicted"/>
<dbReference type="Gene3D" id="2.40.160.130">
    <property type="entry name" value="Capsule assembly protein Wzi"/>
    <property type="match status" value="1"/>
</dbReference>
<protein>
    <submittedName>
        <fullName evidence="2">Gliding motility protein RemB</fullName>
    </submittedName>
</protein>